<keyword evidence="3" id="KW-1185">Reference proteome</keyword>
<evidence type="ECO:0000313" key="2">
    <source>
        <dbReference type="EMBL" id="MFC6791812.1"/>
    </source>
</evidence>
<accession>A0ABW2BMX4</accession>
<sequence length="99" mass="10916">MRSPAFLLVLVALTGSASAAPADPQALELAWHRCLREAIAHQPTGQSRAGNERNALDECKEREDAYVAALMGGRPQSMWAWAWTTLTEPLSSWVSLLRR</sequence>
<reference evidence="3" key="1">
    <citation type="journal article" date="2019" name="Int. J. Syst. Evol. Microbiol.">
        <title>The Global Catalogue of Microorganisms (GCM) 10K type strain sequencing project: providing services to taxonomists for standard genome sequencing and annotation.</title>
        <authorList>
            <consortium name="The Broad Institute Genomics Platform"/>
            <consortium name="The Broad Institute Genome Sequencing Center for Infectious Disease"/>
            <person name="Wu L."/>
            <person name="Ma J."/>
        </authorList>
    </citation>
    <scope>NUCLEOTIDE SEQUENCE [LARGE SCALE GENOMIC DNA]</scope>
    <source>
        <strain evidence="3">CCUG 48316</strain>
    </source>
</reference>
<comment type="caution">
    <text evidence="2">The sequence shown here is derived from an EMBL/GenBank/DDBJ whole genome shotgun (WGS) entry which is preliminary data.</text>
</comment>
<dbReference type="Proteomes" id="UP001596292">
    <property type="component" value="Unassembled WGS sequence"/>
</dbReference>
<organism evidence="2 3">
    <name type="scientific">Methylobacterium komagatae</name>
    <dbReference type="NCBI Taxonomy" id="374425"/>
    <lineage>
        <taxon>Bacteria</taxon>
        <taxon>Pseudomonadati</taxon>
        <taxon>Pseudomonadota</taxon>
        <taxon>Alphaproteobacteria</taxon>
        <taxon>Hyphomicrobiales</taxon>
        <taxon>Methylobacteriaceae</taxon>
        <taxon>Methylobacterium</taxon>
    </lineage>
</organism>
<dbReference type="RefSeq" id="WP_378973024.1">
    <property type="nucleotide sequence ID" value="NZ_JBHSWN010000001.1"/>
</dbReference>
<proteinExistence type="predicted"/>
<gene>
    <name evidence="2" type="ORF">ACFQE0_20755</name>
</gene>
<evidence type="ECO:0000256" key="1">
    <source>
        <dbReference type="SAM" id="SignalP"/>
    </source>
</evidence>
<protein>
    <submittedName>
        <fullName evidence="2">Uncharacterized protein</fullName>
    </submittedName>
</protein>
<dbReference type="EMBL" id="JBHSWN010000001">
    <property type="protein sequence ID" value="MFC6791812.1"/>
    <property type="molecule type" value="Genomic_DNA"/>
</dbReference>
<name>A0ABW2BMX4_9HYPH</name>
<feature type="chain" id="PRO_5045575101" evidence="1">
    <location>
        <begin position="20"/>
        <end position="99"/>
    </location>
</feature>
<evidence type="ECO:0000313" key="3">
    <source>
        <dbReference type="Proteomes" id="UP001596292"/>
    </source>
</evidence>
<feature type="signal peptide" evidence="1">
    <location>
        <begin position="1"/>
        <end position="19"/>
    </location>
</feature>
<keyword evidence="1" id="KW-0732">Signal</keyword>